<dbReference type="EMBL" id="RCSS01000142">
    <property type="protein sequence ID" value="RVD92798.1"/>
    <property type="molecule type" value="Genomic_DNA"/>
</dbReference>
<evidence type="ECO:0000256" key="1">
    <source>
        <dbReference type="SAM" id="SignalP"/>
    </source>
</evidence>
<keyword evidence="3" id="KW-1185">Reference proteome</keyword>
<dbReference type="AlphaFoldDB" id="A0A437AP01"/>
<feature type="signal peptide" evidence="1">
    <location>
        <begin position="1"/>
        <end position="19"/>
    </location>
</feature>
<gene>
    <name evidence="2" type="ORF">TUBRATIS_006820</name>
</gene>
<sequence length="413" mass="50831">MHISRIFLIYLFFLKSILTNTNLTIKMYEPMNYVFNYATKYLRLKSIYDSQNKKHPFVISLETGQNNSLLTLIYEIYDETFTHIDKNIIKFFTFDKEENELARYSRCFFIVTNELLIKFSLQINFLINKIFSKRTDLLVKLDQIFYTEKDHYRFLQKFYFFEPIIKYFYVDYLEKDIKFYYDPNKDKFLICENEIDLVSLFVEYYTYLSKTYYKSFVFDHKKYFYPDKKISCDQSENESKLIKFYICSIFESKEYTFLANFIPEINLLKEVKELQISTKKNLRFVHGVSNHLLFQFNLVYFMIFGKSNFLYTKKFIPKYKLNILLRLKFKLRFFLCYFFEINSDKSTKHIEDYLKIICLISFSKLSKNYEKCFYFDDLVFDYEKCKEMVKKNKKYVQLIYDEMQRVNRRNLLY</sequence>
<protein>
    <submittedName>
        <fullName evidence="2">Uncharacterized protein</fullName>
    </submittedName>
</protein>
<dbReference type="VEuPathDB" id="MicrosporidiaDB:TUBRATIS_006820"/>
<evidence type="ECO:0000313" key="2">
    <source>
        <dbReference type="EMBL" id="RVD92798.1"/>
    </source>
</evidence>
<reference evidence="2 3" key="1">
    <citation type="submission" date="2018-10" db="EMBL/GenBank/DDBJ databases">
        <title>Draft genome sequence of the microsporidian Tubulinosema ratisbonensis.</title>
        <authorList>
            <person name="Polonais V."/>
            <person name="Peyretaillade E."/>
            <person name="Niehus S."/>
            <person name="Wawrzyniak I."/>
            <person name="Franchet A."/>
            <person name="Gaspin C."/>
            <person name="Reichstadt M."/>
            <person name="Belser C."/>
            <person name="Labadie K."/>
            <person name="Delbac F."/>
            <person name="Ferrandon D."/>
        </authorList>
    </citation>
    <scope>NUCLEOTIDE SEQUENCE [LARGE SCALE GENOMIC DNA]</scope>
    <source>
        <strain evidence="2 3">Franzen</strain>
    </source>
</reference>
<comment type="caution">
    <text evidence="2">The sequence shown here is derived from an EMBL/GenBank/DDBJ whole genome shotgun (WGS) entry which is preliminary data.</text>
</comment>
<dbReference type="Proteomes" id="UP000282876">
    <property type="component" value="Unassembled WGS sequence"/>
</dbReference>
<feature type="chain" id="PRO_5019011774" evidence="1">
    <location>
        <begin position="20"/>
        <end position="413"/>
    </location>
</feature>
<proteinExistence type="predicted"/>
<organism evidence="2 3">
    <name type="scientific">Tubulinosema ratisbonensis</name>
    <dbReference type="NCBI Taxonomy" id="291195"/>
    <lineage>
        <taxon>Eukaryota</taxon>
        <taxon>Fungi</taxon>
        <taxon>Fungi incertae sedis</taxon>
        <taxon>Microsporidia</taxon>
        <taxon>Tubulinosematoidea</taxon>
        <taxon>Tubulinosematidae</taxon>
        <taxon>Tubulinosema</taxon>
    </lineage>
</organism>
<name>A0A437AP01_9MICR</name>
<evidence type="ECO:0000313" key="3">
    <source>
        <dbReference type="Proteomes" id="UP000282876"/>
    </source>
</evidence>
<accession>A0A437AP01</accession>
<keyword evidence="1" id="KW-0732">Signal</keyword>